<dbReference type="EMBL" id="CAUEEQ010014474">
    <property type="protein sequence ID" value="CAJ0938537.1"/>
    <property type="molecule type" value="Genomic_DNA"/>
</dbReference>
<dbReference type="PANTHER" id="PTHR33050">
    <property type="entry name" value="REVERSE TRANSCRIPTASE DOMAIN-CONTAINING PROTEIN"/>
    <property type="match status" value="1"/>
</dbReference>
<keyword evidence="3" id="KW-1185">Reference proteome</keyword>
<dbReference type="Gene3D" id="3.30.420.10">
    <property type="entry name" value="Ribonuclease H-like superfamily/Ribonuclease H"/>
    <property type="match status" value="1"/>
</dbReference>
<dbReference type="SUPFAM" id="SSF53098">
    <property type="entry name" value="Ribonuclease H-like"/>
    <property type="match status" value="1"/>
</dbReference>
<evidence type="ECO:0000313" key="3">
    <source>
        <dbReference type="Proteomes" id="UP001176940"/>
    </source>
</evidence>
<evidence type="ECO:0008006" key="4">
    <source>
        <dbReference type="Google" id="ProtNLM"/>
    </source>
</evidence>
<reference evidence="2" key="1">
    <citation type="submission" date="2023-07" db="EMBL/GenBank/DDBJ databases">
        <authorList>
            <person name="Stuckert A."/>
        </authorList>
    </citation>
    <scope>NUCLEOTIDE SEQUENCE</scope>
</reference>
<dbReference type="CDD" id="cd09275">
    <property type="entry name" value="RNase_HI_RT_DIRS1"/>
    <property type="match status" value="1"/>
</dbReference>
<dbReference type="InterPro" id="IPR012337">
    <property type="entry name" value="RNaseH-like_sf"/>
</dbReference>
<evidence type="ECO:0000313" key="2">
    <source>
        <dbReference type="EMBL" id="CAJ0938537.1"/>
    </source>
</evidence>
<sequence length="426" mass="49061">MVVQGQWEPFTTFSSNQRELLAVELAVKKFLIYLQGQHVRILSDNRVAVAYINRQGGTRSETLMQITDRLFQMAELNFLSLTALHIKGKENVAADFLSRNMLRQGEWSLNEDIFNLIVCRWGQPVVDLFATRNNRKVKLFCSLNPRENPLAVDAFLIKWDFPLAYAFPPLNLIPLVVRKIREDRAKVILIAPFWPRRTWFAWLKTMSVSVPWVLPEILNLLSQGPISHPQVAALHLTAWGLNGKVKKKMSSVEFRDEDESEGDFGFFGSGVRYRYTKRLTNDHDQRYDLAVIVVKIVKVELPCEEDQLVCSRSISVRKLIPESTVNCQSSKRKQALNTYETSSNDAEIIVKKRRLVPETFLSYMRNREPEPSTLELRNNSVPHSASSDEGDEMFNEITSSHKKPLYGISHKITEKRKSFYFGSHII</sequence>
<accession>A0ABN9LC62</accession>
<dbReference type="PANTHER" id="PTHR33050:SF7">
    <property type="entry name" value="RIBONUCLEASE H"/>
    <property type="match status" value="1"/>
</dbReference>
<feature type="compositionally biased region" description="Polar residues" evidence="1">
    <location>
        <begin position="375"/>
        <end position="387"/>
    </location>
</feature>
<name>A0ABN9LC62_9NEOB</name>
<proteinExistence type="predicted"/>
<evidence type="ECO:0000256" key="1">
    <source>
        <dbReference type="SAM" id="MobiDB-lite"/>
    </source>
</evidence>
<protein>
    <recommendedName>
        <fullName evidence="4">Reverse transcriptase RNase H-like domain-containing protein</fullName>
    </recommendedName>
</protein>
<gene>
    <name evidence="2" type="ORF">RIMI_LOCUS7592106</name>
</gene>
<dbReference type="InterPro" id="IPR036397">
    <property type="entry name" value="RNaseH_sf"/>
</dbReference>
<organism evidence="2 3">
    <name type="scientific">Ranitomeya imitator</name>
    <name type="common">mimic poison frog</name>
    <dbReference type="NCBI Taxonomy" id="111125"/>
    <lineage>
        <taxon>Eukaryota</taxon>
        <taxon>Metazoa</taxon>
        <taxon>Chordata</taxon>
        <taxon>Craniata</taxon>
        <taxon>Vertebrata</taxon>
        <taxon>Euteleostomi</taxon>
        <taxon>Amphibia</taxon>
        <taxon>Batrachia</taxon>
        <taxon>Anura</taxon>
        <taxon>Neobatrachia</taxon>
        <taxon>Hyloidea</taxon>
        <taxon>Dendrobatidae</taxon>
        <taxon>Dendrobatinae</taxon>
        <taxon>Ranitomeya</taxon>
    </lineage>
</organism>
<comment type="caution">
    <text evidence="2">The sequence shown here is derived from an EMBL/GenBank/DDBJ whole genome shotgun (WGS) entry which is preliminary data.</text>
</comment>
<feature type="region of interest" description="Disordered" evidence="1">
    <location>
        <begin position="371"/>
        <end position="391"/>
    </location>
</feature>
<dbReference type="Proteomes" id="UP001176940">
    <property type="component" value="Unassembled WGS sequence"/>
</dbReference>
<dbReference type="InterPro" id="IPR052055">
    <property type="entry name" value="Hepadnavirus_pol/RT"/>
</dbReference>